<dbReference type="GO" id="GO:0009116">
    <property type="term" value="P:nucleoside metabolic process"/>
    <property type="evidence" value="ECO:0007669"/>
    <property type="project" value="InterPro"/>
</dbReference>
<evidence type="ECO:0000256" key="1">
    <source>
        <dbReference type="ARBA" id="ARBA00022737"/>
    </source>
</evidence>
<dbReference type="InterPro" id="IPR027417">
    <property type="entry name" value="P-loop_NTPase"/>
</dbReference>
<feature type="repeat" description="ANK" evidence="2">
    <location>
        <begin position="995"/>
        <end position="1028"/>
    </location>
</feature>
<proteinExistence type="predicted"/>
<dbReference type="InterPro" id="IPR056884">
    <property type="entry name" value="NPHP3-like_N"/>
</dbReference>
<dbReference type="Proteomes" id="UP000027920">
    <property type="component" value="Unassembled WGS sequence"/>
</dbReference>
<protein>
    <recommendedName>
        <fullName evidence="5">Nephrocystin 3-like N-terminal domain-containing protein</fullName>
    </recommendedName>
</protein>
<dbReference type="PANTHER" id="PTHR10039">
    <property type="entry name" value="AMELOGENIN"/>
    <property type="match status" value="1"/>
</dbReference>
<dbReference type="OrthoDB" id="194358at2759"/>
<dbReference type="InterPro" id="IPR002110">
    <property type="entry name" value="Ankyrin_rpt"/>
</dbReference>
<feature type="chain" id="PRO_5001681411" description="Nephrocystin 3-like N-terminal domain-containing protein" evidence="4">
    <location>
        <begin position="23"/>
        <end position="1156"/>
    </location>
</feature>
<evidence type="ECO:0000259" key="5">
    <source>
        <dbReference type="Pfam" id="PF24883"/>
    </source>
</evidence>
<feature type="compositionally biased region" description="Low complexity" evidence="3">
    <location>
        <begin position="265"/>
        <end position="280"/>
    </location>
</feature>
<feature type="region of interest" description="Disordered" evidence="3">
    <location>
        <begin position="263"/>
        <end position="286"/>
    </location>
</feature>
<keyword evidence="7" id="KW-1185">Reference proteome</keyword>
<dbReference type="SMART" id="SM00248">
    <property type="entry name" value="ANK"/>
    <property type="match status" value="5"/>
</dbReference>
<feature type="repeat" description="ANK" evidence="2">
    <location>
        <begin position="1063"/>
        <end position="1096"/>
    </location>
</feature>
<dbReference type="Pfam" id="PF24883">
    <property type="entry name" value="NPHP3_N"/>
    <property type="match status" value="1"/>
</dbReference>
<sequence length="1156" mass="130274">MAHLRSTFPGIRVCLVVGVCGGVPSPKNREPIYLGDVIVSTKIIEYDIGKQYPYAFKPNQIFEQDPHTELSTYLKMIKGETNLEKVKSDMNRYLAERKRGKLADPGSASDKLFPWNYLHKHRNRECEPCKTYSDASGEPCAESEKLTCDELGCTGASTRELQVPRAPRIHFGHVASGDKVLKSGAHREQYADESQVIAFKMEGAGVAKDMDCLVIKGVCDYADSHKHKGWQPYAANVAAACMKALLVQYRRSKSAVERPVTLPVTGSESSDLSSTSFTSRSTRKHPKKHQYREALVKALEFDHIEDRYDNIKHPHYATCQWLFTNNIYQAWLDQDRISYHHGVMWLKGKPGTGKSTLVKFAQSKARETTNEDIHISFFFNARGSPLEKNTMGMYRSLLFQLFTMVPSTQEVFDNIPNVDLPRSPHWSWTMPQLENVFKHVIRELGARPLWIFVDALDECDEDQIRDMVGFFDLLVREAVSLNIIVRIFFASRHYPKITITHMVELILEDEDEHTCDIERYIEKELRTAYHTCSDAVENIRKEVKRRAAGVFLWVFLVVKILNKAYDSGRVTGLEKKLQEIPDDLGKLFKGILTRDNQNMESMRLCIQWILLATRPLSREELYFAIISGTEPGAISPWTVDERPAEVMDAFILSCSKGLAELTTSDRPTVQFIHETVRDFLLKGEGMVFVQGLSSQSFLGFGHNSLKQCCANYISFVQEVVLADTNSMQERLPFARYALWGVLFHANAAEVNGVDQASFLRDFPIQRWIQLTHMIPSGNGRYVGPEVHWIPEPSFALDSSLLYVLAEQNFGSLIQTVLRTNPQIDIEGGQICRPLFTALEHYCYDALNGLLTSDHSHELVSAAVLSVDPPKLSELVDLTSTYKWCYELAGSPSSALQFFSQWGTESNVWVLLRSGRFDQDAAISTQLPCSPLSFAVGRGYDVLAESLLGIRDVNPDSEDEFGLTPLSKAARNGRFKIATLLLQHTRGVNVNSRSHHGRSPLSYAAEKGHEAIFNVLLAHPDVDVNLRDNKGRTPLFHAAACGREAILSLLKEKPLVDFISRDNNNHTALSYAVLNGHEEVVKQLLESRKVDVNSKDSLHGRTALMFAFEYGYQSIAELLLDVPGIDISIRDNRGRTLLDYAQRSGHEGMASLLPSIH</sequence>
<dbReference type="SUPFAM" id="SSF48403">
    <property type="entry name" value="Ankyrin repeat"/>
    <property type="match status" value="1"/>
</dbReference>
<comment type="caution">
    <text evidence="6">The sequence shown here is derived from an EMBL/GenBank/DDBJ whole genome shotgun (WGS) entry which is preliminary data.</text>
</comment>
<dbReference type="Gene3D" id="1.25.40.20">
    <property type="entry name" value="Ankyrin repeat-containing domain"/>
    <property type="match status" value="2"/>
</dbReference>
<dbReference type="VEuPathDB" id="FungiDB:A1O9_05191"/>
<dbReference type="InterPro" id="IPR035994">
    <property type="entry name" value="Nucleoside_phosphorylase_sf"/>
</dbReference>
<dbReference type="EMBL" id="AMGV01000004">
    <property type="protein sequence ID" value="KEF57274.1"/>
    <property type="molecule type" value="Genomic_DNA"/>
</dbReference>
<dbReference type="RefSeq" id="XP_013259864.1">
    <property type="nucleotide sequence ID" value="XM_013404410.1"/>
</dbReference>
<evidence type="ECO:0000256" key="4">
    <source>
        <dbReference type="SAM" id="SignalP"/>
    </source>
</evidence>
<gene>
    <name evidence="6" type="ORF">A1O9_05191</name>
</gene>
<dbReference type="PROSITE" id="PS50088">
    <property type="entry name" value="ANK_REPEAT"/>
    <property type="match status" value="3"/>
</dbReference>
<keyword evidence="4" id="KW-0732">Signal</keyword>
<dbReference type="InterPro" id="IPR036770">
    <property type="entry name" value="Ankyrin_rpt-contain_sf"/>
</dbReference>
<reference evidence="6 7" key="1">
    <citation type="submission" date="2013-03" db="EMBL/GenBank/DDBJ databases">
        <title>The Genome Sequence of Exophiala aquamarina CBS 119918.</title>
        <authorList>
            <consortium name="The Broad Institute Genomics Platform"/>
            <person name="Cuomo C."/>
            <person name="de Hoog S."/>
            <person name="Gorbushina A."/>
            <person name="Walker B."/>
            <person name="Young S.K."/>
            <person name="Zeng Q."/>
            <person name="Gargeya S."/>
            <person name="Fitzgerald M."/>
            <person name="Haas B."/>
            <person name="Abouelleil A."/>
            <person name="Allen A.W."/>
            <person name="Alvarado L."/>
            <person name="Arachchi H.M."/>
            <person name="Berlin A.M."/>
            <person name="Chapman S.B."/>
            <person name="Gainer-Dewar J."/>
            <person name="Goldberg J."/>
            <person name="Griggs A."/>
            <person name="Gujja S."/>
            <person name="Hansen M."/>
            <person name="Howarth C."/>
            <person name="Imamovic A."/>
            <person name="Ireland A."/>
            <person name="Larimer J."/>
            <person name="McCowan C."/>
            <person name="Murphy C."/>
            <person name="Pearson M."/>
            <person name="Poon T.W."/>
            <person name="Priest M."/>
            <person name="Roberts A."/>
            <person name="Saif S."/>
            <person name="Shea T."/>
            <person name="Sisk P."/>
            <person name="Sykes S."/>
            <person name="Wortman J."/>
            <person name="Nusbaum C."/>
            <person name="Birren B."/>
        </authorList>
    </citation>
    <scope>NUCLEOTIDE SEQUENCE [LARGE SCALE GENOMIC DNA]</scope>
    <source>
        <strain evidence="6 7">CBS 119918</strain>
    </source>
</reference>
<dbReference type="Pfam" id="PF12796">
    <property type="entry name" value="Ank_2"/>
    <property type="match status" value="2"/>
</dbReference>
<accession>A0A072PB34</accession>
<feature type="repeat" description="ANK" evidence="2">
    <location>
        <begin position="960"/>
        <end position="992"/>
    </location>
</feature>
<feature type="signal peptide" evidence="4">
    <location>
        <begin position="1"/>
        <end position="22"/>
    </location>
</feature>
<dbReference type="Gene3D" id="3.40.50.300">
    <property type="entry name" value="P-loop containing nucleotide triphosphate hydrolases"/>
    <property type="match status" value="1"/>
</dbReference>
<name>A0A072PB34_9EURO</name>
<organism evidence="6 7">
    <name type="scientific">Exophiala aquamarina CBS 119918</name>
    <dbReference type="NCBI Taxonomy" id="1182545"/>
    <lineage>
        <taxon>Eukaryota</taxon>
        <taxon>Fungi</taxon>
        <taxon>Dikarya</taxon>
        <taxon>Ascomycota</taxon>
        <taxon>Pezizomycotina</taxon>
        <taxon>Eurotiomycetes</taxon>
        <taxon>Chaetothyriomycetidae</taxon>
        <taxon>Chaetothyriales</taxon>
        <taxon>Herpotrichiellaceae</taxon>
        <taxon>Exophiala</taxon>
    </lineage>
</organism>
<evidence type="ECO:0000256" key="2">
    <source>
        <dbReference type="PROSITE-ProRule" id="PRU00023"/>
    </source>
</evidence>
<dbReference type="PANTHER" id="PTHR10039:SF5">
    <property type="entry name" value="NACHT DOMAIN-CONTAINING PROTEIN"/>
    <property type="match status" value="1"/>
</dbReference>
<keyword evidence="1" id="KW-0677">Repeat</keyword>
<dbReference type="STRING" id="1182545.A0A072PB34"/>
<evidence type="ECO:0000313" key="6">
    <source>
        <dbReference type="EMBL" id="KEF57274.1"/>
    </source>
</evidence>
<dbReference type="GO" id="GO:0003824">
    <property type="term" value="F:catalytic activity"/>
    <property type="evidence" value="ECO:0007669"/>
    <property type="project" value="InterPro"/>
</dbReference>
<evidence type="ECO:0000256" key="3">
    <source>
        <dbReference type="SAM" id="MobiDB-lite"/>
    </source>
</evidence>
<keyword evidence="2" id="KW-0040">ANK repeat</keyword>
<dbReference type="SUPFAM" id="SSF53167">
    <property type="entry name" value="Purine and uridine phosphorylases"/>
    <property type="match status" value="1"/>
</dbReference>
<dbReference type="SUPFAM" id="SSF52540">
    <property type="entry name" value="P-loop containing nucleoside triphosphate hydrolases"/>
    <property type="match status" value="1"/>
</dbReference>
<dbReference type="GeneID" id="25280117"/>
<dbReference type="Gene3D" id="3.40.50.1580">
    <property type="entry name" value="Nucleoside phosphorylase domain"/>
    <property type="match status" value="1"/>
</dbReference>
<dbReference type="HOGENOM" id="CLU_000288_34_2_1"/>
<evidence type="ECO:0000313" key="7">
    <source>
        <dbReference type="Proteomes" id="UP000027920"/>
    </source>
</evidence>
<feature type="domain" description="Nephrocystin 3-like N-terminal" evidence="5">
    <location>
        <begin position="318"/>
        <end position="492"/>
    </location>
</feature>
<dbReference type="AlphaFoldDB" id="A0A072PB34"/>